<dbReference type="EMBL" id="UOED01000016">
    <property type="protein sequence ID" value="VAV86856.1"/>
    <property type="molecule type" value="Genomic_DNA"/>
</dbReference>
<feature type="domain" description="Pyruvate/ketoisovalerate oxidoreductase catalytic" evidence="2">
    <location>
        <begin position="266"/>
        <end position="449"/>
    </location>
</feature>
<evidence type="ECO:0000256" key="1">
    <source>
        <dbReference type="ARBA" id="ARBA00023002"/>
    </source>
</evidence>
<dbReference type="NCBIfam" id="NF009588">
    <property type="entry name" value="PRK13029.1"/>
    <property type="match status" value="1"/>
</dbReference>
<keyword evidence="1" id="KW-0560">Oxidoreductase</keyword>
<dbReference type="SUPFAM" id="SSF53323">
    <property type="entry name" value="Pyruvate-ferredoxin oxidoreductase, PFOR, domain III"/>
    <property type="match status" value="1"/>
</dbReference>
<feature type="non-terminal residue" evidence="4">
    <location>
        <position position="1"/>
    </location>
</feature>
<dbReference type="InterPro" id="IPR051457">
    <property type="entry name" value="2-oxoacid:Fd_oxidoreductase"/>
</dbReference>
<dbReference type="PANTHER" id="PTHR48084:SF3">
    <property type="entry name" value="SUBUNIT OF PYRUVATE:FLAVODOXIN OXIDOREDUCTASE"/>
    <property type="match status" value="1"/>
</dbReference>
<sequence length="695" mass="76602">AGGMNRNSGYLTQMGGEGVNWIGQSKFTHEDHIFQNLGDGTYYHSGLLAIRQSVAAKTNITYKILYNDAIAMTGGQPLEGTLTVDQISRQLHSEGVRPIYVVTDEPEKYPANTDFAPGVTIHHRDALDDVQRILRDVKGVSALIYDQTCASEKRRRRKKNEFPDPPKRAFINDLVCEGCGDCSEASNCVSIVPKETELGRKRAIDQSSCNKDYSCVNGFCPSFVTVHGGSVKKGSRTNPEGLIDQVPLPDLPTINGGYDIMVTGVGGTGIVTIGQIMVMAAHLEGKGASVLDFTGFAQKGGSVISYLRLAERAKDLKAVRIGTGAADLLLGCDMVVSGSRETLRTLKKGKTSVILNSQKIQTAQFVLNRDSDIHDGLIRQNITAVVGSDALYPVDGTKIATALMGDSIATNMFLFGYAWQQGKIPLSLASIFRAIELNGVAVSANKQSFSWGRIAASDMSLVENVLPHPIKDDTNLTNLKDIVDYRANFLTDYQDQKLADRYRTAVQKIRDLENALGTGDTALALAVARNYFKLLAVKDEYEVARLYTNGAFERKIKQQFEGDFKIHFHMAPPLLARKDGKGHLRKMEFGGWMFKALKLVARLRGLRGTAFDLFGRTAERRMERTLIRRYEDLLAEFQKSLTLDNLATAIKLADLPSEIRGFGHVKEQTVEKNIEKYTELLKDYGSGDMTHIVSH</sequence>
<dbReference type="InterPro" id="IPR002869">
    <property type="entry name" value="Pyrv_flavodox_OxRed_cen"/>
</dbReference>
<evidence type="ECO:0000259" key="2">
    <source>
        <dbReference type="Pfam" id="PF01558"/>
    </source>
</evidence>
<protein>
    <submittedName>
        <fullName evidence="4">Indolepyruvate ferredoxin oxidoreductase, alpha and beta subunits</fullName>
    </submittedName>
</protein>
<name>A0A3B0RD90_9ZZZZ</name>
<proteinExistence type="predicted"/>
<evidence type="ECO:0000259" key="3">
    <source>
        <dbReference type="Pfam" id="PF20169"/>
    </source>
</evidence>
<organism evidence="4">
    <name type="scientific">hydrothermal vent metagenome</name>
    <dbReference type="NCBI Taxonomy" id="652676"/>
    <lineage>
        <taxon>unclassified sequences</taxon>
        <taxon>metagenomes</taxon>
        <taxon>ecological metagenomes</taxon>
    </lineage>
</organism>
<dbReference type="SUPFAM" id="SSF52518">
    <property type="entry name" value="Thiamin diphosphate-binding fold (THDP-binding)"/>
    <property type="match status" value="1"/>
</dbReference>
<dbReference type="InterPro" id="IPR029061">
    <property type="entry name" value="THDP-binding"/>
</dbReference>
<dbReference type="InterPro" id="IPR046667">
    <property type="entry name" value="DUF6537"/>
</dbReference>
<dbReference type="InterPro" id="IPR019752">
    <property type="entry name" value="Pyrv/ketoisovalerate_OxRed_cat"/>
</dbReference>
<dbReference type="Pfam" id="PF01558">
    <property type="entry name" value="POR"/>
    <property type="match status" value="1"/>
</dbReference>
<dbReference type="PANTHER" id="PTHR48084">
    <property type="entry name" value="2-OXOGLUTARATE OXIDOREDUCTASE SUBUNIT KORB-RELATED"/>
    <property type="match status" value="1"/>
</dbReference>
<dbReference type="AlphaFoldDB" id="A0A3B0RD90"/>
<accession>A0A3B0RD90</accession>
<gene>
    <name evidence="4" type="ORF">MNBD_ALPHA02-1385</name>
</gene>
<evidence type="ECO:0000313" key="4">
    <source>
        <dbReference type="EMBL" id="VAV86856.1"/>
    </source>
</evidence>
<dbReference type="Pfam" id="PF20169">
    <property type="entry name" value="DUF6537"/>
    <property type="match status" value="1"/>
</dbReference>
<keyword evidence="4" id="KW-0670">Pyruvate</keyword>
<feature type="domain" description="DUF6537" evidence="3">
    <location>
        <begin position="479"/>
        <end position="672"/>
    </location>
</feature>
<dbReference type="GO" id="GO:0016903">
    <property type="term" value="F:oxidoreductase activity, acting on the aldehyde or oxo group of donors"/>
    <property type="evidence" value="ECO:0007669"/>
    <property type="project" value="InterPro"/>
</dbReference>
<dbReference type="NCBIfam" id="NF009589">
    <property type="entry name" value="PRK13030.1"/>
    <property type="match status" value="1"/>
</dbReference>
<dbReference type="Gene3D" id="3.40.920.10">
    <property type="entry name" value="Pyruvate-ferredoxin oxidoreductase, PFOR, domain III"/>
    <property type="match status" value="1"/>
</dbReference>
<reference evidence="4" key="1">
    <citation type="submission" date="2018-06" db="EMBL/GenBank/DDBJ databases">
        <authorList>
            <person name="Zhirakovskaya E."/>
        </authorList>
    </citation>
    <scope>NUCLEOTIDE SEQUENCE</scope>
</reference>